<dbReference type="OrthoDB" id="9810539at2"/>
<evidence type="ECO:0000313" key="3">
    <source>
        <dbReference type="Proteomes" id="UP000316304"/>
    </source>
</evidence>
<dbReference type="EMBL" id="SJPT01000001">
    <property type="protein sequence ID" value="TWU26970.1"/>
    <property type="molecule type" value="Genomic_DNA"/>
</dbReference>
<gene>
    <name evidence="2" type="ORF">Pla52o_08260</name>
</gene>
<evidence type="ECO:0000313" key="2">
    <source>
        <dbReference type="EMBL" id="TWU26970.1"/>
    </source>
</evidence>
<comment type="caution">
    <text evidence="2">The sequence shown here is derived from an EMBL/GenBank/DDBJ whole genome shotgun (WGS) entry which is preliminary data.</text>
</comment>
<name>A0A5C6CQY3_9BACT</name>
<dbReference type="AlphaFoldDB" id="A0A5C6CQY3"/>
<feature type="region of interest" description="Disordered" evidence="1">
    <location>
        <begin position="1"/>
        <end position="27"/>
    </location>
</feature>
<organism evidence="2 3">
    <name type="scientific">Novipirellula galeiformis</name>
    <dbReference type="NCBI Taxonomy" id="2528004"/>
    <lineage>
        <taxon>Bacteria</taxon>
        <taxon>Pseudomonadati</taxon>
        <taxon>Planctomycetota</taxon>
        <taxon>Planctomycetia</taxon>
        <taxon>Pirellulales</taxon>
        <taxon>Pirellulaceae</taxon>
        <taxon>Novipirellula</taxon>
    </lineage>
</organism>
<protein>
    <submittedName>
        <fullName evidence="2">Uncharacterized protein</fullName>
    </submittedName>
</protein>
<accession>A0A5C6CQY3</accession>
<proteinExistence type="predicted"/>
<keyword evidence="3" id="KW-1185">Reference proteome</keyword>
<evidence type="ECO:0000256" key="1">
    <source>
        <dbReference type="SAM" id="MobiDB-lite"/>
    </source>
</evidence>
<dbReference type="Proteomes" id="UP000316304">
    <property type="component" value="Unassembled WGS sequence"/>
</dbReference>
<sequence length="85" mass="9345">MSTPQFDASSDPDPARNEGESSFARAGQRRKRPFLGITFLCCQIYGRIYQNAERSAYVGHCPRCAKRVRILIGPGGGTSRFFSAG</sequence>
<reference evidence="2 3" key="1">
    <citation type="submission" date="2019-02" db="EMBL/GenBank/DDBJ databases">
        <title>Deep-cultivation of Planctomycetes and their phenomic and genomic characterization uncovers novel biology.</title>
        <authorList>
            <person name="Wiegand S."/>
            <person name="Jogler M."/>
            <person name="Boedeker C."/>
            <person name="Pinto D."/>
            <person name="Vollmers J."/>
            <person name="Rivas-Marin E."/>
            <person name="Kohn T."/>
            <person name="Peeters S.H."/>
            <person name="Heuer A."/>
            <person name="Rast P."/>
            <person name="Oberbeckmann S."/>
            <person name="Bunk B."/>
            <person name="Jeske O."/>
            <person name="Meyerdierks A."/>
            <person name="Storesund J.E."/>
            <person name="Kallscheuer N."/>
            <person name="Luecker S."/>
            <person name="Lage O.M."/>
            <person name="Pohl T."/>
            <person name="Merkel B.J."/>
            <person name="Hornburger P."/>
            <person name="Mueller R.-W."/>
            <person name="Bruemmer F."/>
            <person name="Labrenz M."/>
            <person name="Spormann A.M."/>
            <person name="Op Den Camp H."/>
            <person name="Overmann J."/>
            <person name="Amann R."/>
            <person name="Jetten M.S.M."/>
            <person name="Mascher T."/>
            <person name="Medema M.H."/>
            <person name="Devos D.P."/>
            <person name="Kaster A.-K."/>
            <person name="Ovreas L."/>
            <person name="Rohde M."/>
            <person name="Galperin M.Y."/>
            <person name="Jogler C."/>
        </authorList>
    </citation>
    <scope>NUCLEOTIDE SEQUENCE [LARGE SCALE GENOMIC DNA]</scope>
    <source>
        <strain evidence="2 3">Pla52o</strain>
    </source>
</reference>